<evidence type="ECO:0000313" key="2">
    <source>
        <dbReference type="Proteomes" id="UP001596086"/>
    </source>
</evidence>
<dbReference type="Proteomes" id="UP001596086">
    <property type="component" value="Unassembled WGS sequence"/>
</dbReference>
<name>A0ABW0RZR0_9BURK</name>
<gene>
    <name evidence="1" type="ORF">ACFPO9_17455</name>
</gene>
<keyword evidence="2" id="KW-1185">Reference proteome</keyword>
<protein>
    <submittedName>
        <fullName evidence="1">Uncharacterized protein</fullName>
    </submittedName>
</protein>
<accession>A0ABW0RZR0</accession>
<dbReference type="EMBL" id="JBHSMZ010000014">
    <property type="protein sequence ID" value="MFC5550306.1"/>
    <property type="molecule type" value="Genomic_DNA"/>
</dbReference>
<comment type="caution">
    <text evidence="1">The sequence shown here is derived from an EMBL/GenBank/DDBJ whole genome shotgun (WGS) entry which is preliminary data.</text>
</comment>
<reference evidence="2" key="1">
    <citation type="journal article" date="2019" name="Int. J. Syst. Evol. Microbiol.">
        <title>The Global Catalogue of Microorganisms (GCM) 10K type strain sequencing project: providing services to taxonomists for standard genome sequencing and annotation.</title>
        <authorList>
            <consortium name="The Broad Institute Genomics Platform"/>
            <consortium name="The Broad Institute Genome Sequencing Center for Infectious Disease"/>
            <person name="Wu L."/>
            <person name="Ma J."/>
        </authorList>
    </citation>
    <scope>NUCLEOTIDE SEQUENCE [LARGE SCALE GENOMIC DNA]</scope>
    <source>
        <strain evidence="2">CGMCC 4.5798</strain>
    </source>
</reference>
<organism evidence="1 2">
    <name type="scientific">Massilia aerilata</name>
    <dbReference type="NCBI Taxonomy" id="453817"/>
    <lineage>
        <taxon>Bacteria</taxon>
        <taxon>Pseudomonadati</taxon>
        <taxon>Pseudomonadota</taxon>
        <taxon>Betaproteobacteria</taxon>
        <taxon>Burkholderiales</taxon>
        <taxon>Oxalobacteraceae</taxon>
        <taxon>Telluria group</taxon>
        <taxon>Massilia</taxon>
    </lineage>
</organism>
<proteinExistence type="predicted"/>
<dbReference type="RefSeq" id="WP_379772701.1">
    <property type="nucleotide sequence ID" value="NZ_JBHSMZ010000014.1"/>
</dbReference>
<evidence type="ECO:0000313" key="1">
    <source>
        <dbReference type="EMBL" id="MFC5550306.1"/>
    </source>
</evidence>
<sequence length="98" mass="10884">MKQIRPAYEALDQNGRPFMRPARIIDDLPTPECRLAACDEAADAIAQLLGRPASRRIAFGLPVFAAFMTAPEAKKHPQRKLLETRGCDISLDLCANYN</sequence>